<evidence type="ECO:0000313" key="7">
    <source>
        <dbReference type="EMBL" id="MCW7755033.1"/>
    </source>
</evidence>
<feature type="transmembrane region" description="Helical" evidence="5">
    <location>
        <begin position="51"/>
        <end position="76"/>
    </location>
</feature>
<evidence type="ECO:0000259" key="6">
    <source>
        <dbReference type="Pfam" id="PF07291"/>
    </source>
</evidence>
<evidence type="ECO:0000256" key="1">
    <source>
        <dbReference type="ARBA" id="ARBA00004141"/>
    </source>
</evidence>
<feature type="transmembrane region" description="Helical" evidence="5">
    <location>
        <begin position="124"/>
        <end position="146"/>
    </location>
</feature>
<feature type="transmembrane region" description="Helical" evidence="5">
    <location>
        <begin position="83"/>
        <end position="104"/>
    </location>
</feature>
<comment type="caution">
    <text evidence="7">The sequence shown here is derived from an EMBL/GenBank/DDBJ whole genome shotgun (WGS) entry which is preliminary data.</text>
</comment>
<keyword evidence="4 5" id="KW-0472">Membrane</keyword>
<evidence type="ECO:0000256" key="3">
    <source>
        <dbReference type="ARBA" id="ARBA00022989"/>
    </source>
</evidence>
<dbReference type="RefSeq" id="WP_265425948.1">
    <property type="nucleotide sequence ID" value="NZ_JAPFPW010000020.1"/>
</dbReference>
<sequence>MPHESSREQAFPWEHLALAGRLAMAVIFLAAGIPKIFNPHGFAQIIELYQILPAFLIQPVALILPWLEVILAILLVTQRAYPAAVVLTNLLLISFVAGLLFNMYRGLDISCGCFSTDPEATGDAFFYLLRDASFLLLSFYLLVHLVRKQP</sequence>
<accession>A0ABT3NC40</accession>
<gene>
    <name evidence="7" type="ORF">OOT00_13660</name>
</gene>
<evidence type="ECO:0000313" key="8">
    <source>
        <dbReference type="Proteomes" id="UP001209681"/>
    </source>
</evidence>
<evidence type="ECO:0000256" key="4">
    <source>
        <dbReference type="ARBA" id="ARBA00023136"/>
    </source>
</evidence>
<feature type="domain" description="Methylamine utilisation protein MauE" evidence="6">
    <location>
        <begin position="15"/>
        <end position="143"/>
    </location>
</feature>
<keyword evidence="8" id="KW-1185">Reference proteome</keyword>
<protein>
    <submittedName>
        <fullName evidence="7">DoxX family membrane protein</fullName>
    </submittedName>
</protein>
<organism evidence="7 8">
    <name type="scientific">Desulfobotulus pelophilus</name>
    <dbReference type="NCBI Taxonomy" id="2823377"/>
    <lineage>
        <taxon>Bacteria</taxon>
        <taxon>Pseudomonadati</taxon>
        <taxon>Thermodesulfobacteriota</taxon>
        <taxon>Desulfobacteria</taxon>
        <taxon>Desulfobacterales</taxon>
        <taxon>Desulfobacteraceae</taxon>
        <taxon>Desulfobotulus</taxon>
    </lineage>
</organism>
<dbReference type="InterPro" id="IPR009908">
    <property type="entry name" value="Methylamine_util_MauE"/>
</dbReference>
<dbReference type="EMBL" id="JAPFPW010000020">
    <property type="protein sequence ID" value="MCW7755033.1"/>
    <property type="molecule type" value="Genomic_DNA"/>
</dbReference>
<reference evidence="7 8" key="1">
    <citation type="submission" date="2022-11" db="EMBL/GenBank/DDBJ databases">
        <title>Desulfobotulus tamanensis H1 sp. nov. - anaerobic, alkaliphilic, sulphate reducing bacterium isolated from terrestrial mud volcano.</title>
        <authorList>
            <person name="Frolova A."/>
            <person name="Merkel A.Y."/>
            <person name="Slobodkin A.I."/>
        </authorList>
    </citation>
    <scope>NUCLEOTIDE SEQUENCE [LARGE SCALE GENOMIC DNA]</scope>
    <source>
        <strain evidence="7 8">H1</strain>
    </source>
</reference>
<comment type="subcellular location">
    <subcellularLocation>
        <location evidence="1">Membrane</location>
        <topology evidence="1">Multi-pass membrane protein</topology>
    </subcellularLocation>
</comment>
<dbReference type="Pfam" id="PF07291">
    <property type="entry name" value="MauE"/>
    <property type="match status" value="1"/>
</dbReference>
<proteinExistence type="predicted"/>
<evidence type="ECO:0000256" key="2">
    <source>
        <dbReference type="ARBA" id="ARBA00022692"/>
    </source>
</evidence>
<keyword evidence="2 5" id="KW-0812">Transmembrane</keyword>
<keyword evidence="3 5" id="KW-1133">Transmembrane helix</keyword>
<feature type="transmembrane region" description="Helical" evidence="5">
    <location>
        <begin position="12"/>
        <end position="31"/>
    </location>
</feature>
<name>A0ABT3NC40_9BACT</name>
<dbReference type="Proteomes" id="UP001209681">
    <property type="component" value="Unassembled WGS sequence"/>
</dbReference>
<evidence type="ECO:0000256" key="5">
    <source>
        <dbReference type="SAM" id="Phobius"/>
    </source>
</evidence>